<feature type="compositionally biased region" description="Gly residues" evidence="1">
    <location>
        <begin position="413"/>
        <end position="431"/>
    </location>
</feature>
<evidence type="ECO:0000313" key="4">
    <source>
        <dbReference type="Proteomes" id="UP000199482"/>
    </source>
</evidence>
<reference evidence="2" key="3">
    <citation type="submission" date="2022-06" db="EMBL/GenBank/DDBJ databases">
        <title>Genomic Encyclopedia of Type Strains, Phase III (KMG-III): the genomes of soil and plant-associated and newly described type strains.</title>
        <authorList>
            <person name="Whitman W."/>
        </authorList>
    </citation>
    <scope>NUCLEOTIDE SEQUENCE</scope>
    <source>
        <strain evidence="2">CPCC 202695</strain>
    </source>
</reference>
<dbReference type="OrthoDB" id="5105562at2"/>
<gene>
    <name evidence="2" type="ORF">BCL57_001537</name>
    <name evidence="3" type="ORF">SAMN04489721_3461</name>
</gene>
<dbReference type="RefSeq" id="WP_092675196.1">
    <property type="nucleotide sequence ID" value="NZ_BMDN01000002.1"/>
</dbReference>
<dbReference type="AlphaFoldDB" id="A0A1H2A1C9"/>
<feature type="region of interest" description="Disordered" evidence="1">
    <location>
        <begin position="407"/>
        <end position="431"/>
    </location>
</feature>
<dbReference type="Proteomes" id="UP000199482">
    <property type="component" value="Chromosome I"/>
</dbReference>
<reference evidence="4" key="1">
    <citation type="submission" date="2016-10" db="EMBL/GenBank/DDBJ databases">
        <authorList>
            <person name="Varghese N."/>
            <person name="Submissions S."/>
        </authorList>
    </citation>
    <scope>NUCLEOTIDE SEQUENCE [LARGE SCALE GENOMIC DNA]</scope>
    <source>
        <strain evidence="4">CPCC 202695</strain>
    </source>
</reference>
<name>A0A1H2A1C9_9MICO</name>
<organism evidence="3 4">
    <name type="scientific">Agromyces flavus</name>
    <dbReference type="NCBI Taxonomy" id="589382"/>
    <lineage>
        <taxon>Bacteria</taxon>
        <taxon>Bacillati</taxon>
        <taxon>Actinomycetota</taxon>
        <taxon>Actinomycetes</taxon>
        <taxon>Micrococcales</taxon>
        <taxon>Microbacteriaceae</taxon>
        <taxon>Agromyces</taxon>
    </lineage>
</organism>
<proteinExistence type="predicted"/>
<dbReference type="STRING" id="589382.SAMN04489721_3461"/>
<protein>
    <submittedName>
        <fullName evidence="2">Flavin-binding protein dodecin</fullName>
    </submittedName>
</protein>
<evidence type="ECO:0000313" key="2">
    <source>
        <dbReference type="EMBL" id="MCP2367383.1"/>
    </source>
</evidence>
<keyword evidence="5" id="KW-1185">Reference proteome</keyword>
<sequence>MAGFWGKRKREEQEQLAAQDADLAKRAGAALVAADERIRVTTDELGFAEAELGADATRPLSTALTTVREHLGEAFRLNQLNYDHIPDTAEELRTRNARIVQLCEWAEDVIDQQTAALADRIARARRAPEIIAGIRGDIVLLRERLPNARQTVDRLAARYAPEALAQVEANPAQAEQLLGFAEHGAGVAERRREAGQREQANLALEAATEAVRRAATLLDAVETFEVEALRAESTLAAIVEDSRGDIAVALKEPHSPTVAAAIDSLQGALAALPAAGVNTDPFTHLDRLREANAGLDAAIAAARERAARPIPPLEHVRHAIDDADRQLAVARDVIAGHRGWIGADARTRLAESERIRLDLDQFLGMPASTVPTIAEDHREQAMGMARRAAYLAGEALQLARRDIDASRPQGYDQWGGGPGWGGPGWGGGRRGSGSGDVMGGILGGLVIGSILDGFFDG</sequence>
<dbReference type="Proteomes" id="UP000893823">
    <property type="component" value="Unassembled WGS sequence"/>
</dbReference>
<reference evidence="3" key="2">
    <citation type="submission" date="2016-10" db="EMBL/GenBank/DDBJ databases">
        <authorList>
            <person name="de Groot N.N."/>
        </authorList>
    </citation>
    <scope>NUCLEOTIDE SEQUENCE [LARGE SCALE GENOMIC DNA]</scope>
    <source>
        <strain evidence="3">CPCC 202695</strain>
    </source>
</reference>
<evidence type="ECO:0000256" key="1">
    <source>
        <dbReference type="SAM" id="MobiDB-lite"/>
    </source>
</evidence>
<accession>A0A1H2A1C9</accession>
<dbReference type="EMBL" id="LT629755">
    <property type="protein sequence ID" value="SDT39821.1"/>
    <property type="molecule type" value="Genomic_DNA"/>
</dbReference>
<evidence type="ECO:0000313" key="3">
    <source>
        <dbReference type="EMBL" id="SDT39821.1"/>
    </source>
</evidence>
<evidence type="ECO:0000313" key="5">
    <source>
        <dbReference type="Proteomes" id="UP000893823"/>
    </source>
</evidence>
<dbReference type="EMBL" id="SODL02000002">
    <property type="protein sequence ID" value="MCP2367383.1"/>
    <property type="molecule type" value="Genomic_DNA"/>
</dbReference>